<dbReference type="RefSeq" id="XP_007874953.1">
    <property type="nucleotide sequence ID" value="XM_007876762.1"/>
</dbReference>
<dbReference type="GeneID" id="19896600"/>
<dbReference type="InterPro" id="IPR022192">
    <property type="entry name" value="SUV3_C"/>
</dbReference>
<evidence type="ECO:0000313" key="14">
    <source>
        <dbReference type="EMBL" id="EMR08738.1"/>
    </source>
</evidence>
<dbReference type="Pfam" id="PF12513">
    <property type="entry name" value="SUV3_C"/>
    <property type="match status" value="1"/>
</dbReference>
<comment type="caution">
    <text evidence="14">The sequence shown here is derived from an EMBL/GenBank/DDBJ whole genome shotgun (WGS) entry which is preliminary data.</text>
</comment>
<dbReference type="HOGENOM" id="CLU_010647_2_3_1"/>
<dbReference type="GO" id="GO:0003724">
    <property type="term" value="F:RNA helicase activity"/>
    <property type="evidence" value="ECO:0007669"/>
    <property type="project" value="UniProtKB-EC"/>
</dbReference>
<dbReference type="InterPro" id="IPR041082">
    <property type="entry name" value="Suv3_C_1"/>
</dbReference>
<dbReference type="Pfam" id="PF00271">
    <property type="entry name" value="Helicase_C"/>
    <property type="match status" value="1"/>
</dbReference>
<keyword evidence="10" id="KW-0496">Mitochondrion</keyword>
<dbReference type="InterPro" id="IPR055206">
    <property type="entry name" value="DEXQc_SUV3"/>
</dbReference>
<organism evidence="14 15">
    <name type="scientific">Pneumocystis murina (strain B123)</name>
    <name type="common">Mouse pneumocystis pneumonia agent</name>
    <name type="synonym">Pneumocystis carinii f. sp. muris</name>
    <dbReference type="NCBI Taxonomy" id="1069680"/>
    <lineage>
        <taxon>Eukaryota</taxon>
        <taxon>Fungi</taxon>
        <taxon>Dikarya</taxon>
        <taxon>Ascomycota</taxon>
        <taxon>Taphrinomycotina</taxon>
        <taxon>Pneumocystomycetes</taxon>
        <taxon>Pneumocystaceae</taxon>
        <taxon>Pneumocystis</taxon>
    </lineage>
</organism>
<dbReference type="PANTHER" id="PTHR12131:SF1">
    <property type="entry name" value="ATP-DEPENDENT RNA HELICASE SUPV3L1, MITOCHONDRIAL-RELATED"/>
    <property type="match status" value="1"/>
</dbReference>
<evidence type="ECO:0000256" key="3">
    <source>
        <dbReference type="ARBA" id="ARBA00004305"/>
    </source>
</evidence>
<evidence type="ECO:0000313" key="15">
    <source>
        <dbReference type="Proteomes" id="UP000011958"/>
    </source>
</evidence>
<dbReference type="GO" id="GO:0016787">
    <property type="term" value="F:hydrolase activity"/>
    <property type="evidence" value="ECO:0007669"/>
    <property type="project" value="UniProtKB-KW"/>
</dbReference>
<proteinExistence type="predicted"/>
<dbReference type="Pfam" id="PF22527">
    <property type="entry name" value="DEXQc_Suv3"/>
    <property type="match status" value="1"/>
</dbReference>
<evidence type="ECO:0000256" key="5">
    <source>
        <dbReference type="ARBA" id="ARBA00022741"/>
    </source>
</evidence>
<keyword evidence="8" id="KW-0067">ATP-binding</keyword>
<evidence type="ECO:0000256" key="2">
    <source>
        <dbReference type="ARBA" id="ARBA00001946"/>
    </source>
</evidence>
<dbReference type="CDD" id="cd18805">
    <property type="entry name" value="SF2_C_suv3"/>
    <property type="match status" value="1"/>
</dbReference>
<evidence type="ECO:0000256" key="4">
    <source>
        <dbReference type="ARBA" id="ARBA00012552"/>
    </source>
</evidence>
<evidence type="ECO:0000256" key="8">
    <source>
        <dbReference type="ARBA" id="ARBA00022840"/>
    </source>
</evidence>
<reference evidence="15" key="1">
    <citation type="journal article" date="2016" name="Nat. Commun.">
        <title>Genome analysis of three Pneumocystis species reveals adaptation mechanisms to life exclusively in mammalian hosts.</title>
        <authorList>
            <person name="Ma L."/>
            <person name="Chen Z."/>
            <person name="Huang D.W."/>
            <person name="Kutty G."/>
            <person name="Ishihara M."/>
            <person name="Wang H."/>
            <person name="Abouelleil A."/>
            <person name="Bishop L."/>
            <person name="Davey E."/>
            <person name="Deng R."/>
            <person name="Deng X."/>
            <person name="Fan L."/>
            <person name="Fantoni G."/>
            <person name="Fitzgerald M."/>
            <person name="Gogineni E."/>
            <person name="Goldberg J.M."/>
            <person name="Handley G."/>
            <person name="Hu X."/>
            <person name="Huber C."/>
            <person name="Jiao X."/>
            <person name="Jones K."/>
            <person name="Levin J.Z."/>
            <person name="Liu Y."/>
            <person name="Macdonald P."/>
            <person name="Melnikov A."/>
            <person name="Raley C."/>
            <person name="Sassi M."/>
            <person name="Sherman B.T."/>
            <person name="Song X."/>
            <person name="Sykes S."/>
            <person name="Tran B."/>
            <person name="Walsh L."/>
            <person name="Xia Y."/>
            <person name="Yang J."/>
            <person name="Young S."/>
            <person name="Zeng Q."/>
            <person name="Zheng X."/>
            <person name="Stephens R."/>
            <person name="Nusbaum C."/>
            <person name="Birren B.W."/>
            <person name="Azadi P."/>
            <person name="Lempicki R.A."/>
            <person name="Cuomo C.A."/>
            <person name="Kovacs J.A."/>
        </authorList>
    </citation>
    <scope>NUCLEOTIDE SEQUENCE [LARGE SCALE GENOMIC DNA]</scope>
    <source>
        <strain evidence="15">B123</strain>
    </source>
</reference>
<dbReference type="OrthoDB" id="6692397at2759"/>
<dbReference type="PANTHER" id="PTHR12131">
    <property type="entry name" value="ATP-DEPENDENT RNA AND DNA HELICASE"/>
    <property type="match status" value="1"/>
</dbReference>
<evidence type="ECO:0000259" key="12">
    <source>
        <dbReference type="PROSITE" id="PS51192"/>
    </source>
</evidence>
<dbReference type="EC" id="3.6.4.13" evidence="4"/>
<evidence type="ECO:0000256" key="1">
    <source>
        <dbReference type="ARBA" id="ARBA00001936"/>
    </source>
</evidence>
<dbReference type="InterPro" id="IPR001650">
    <property type="entry name" value="Helicase_C-like"/>
</dbReference>
<name>M7NJE9_PNEMU</name>
<dbReference type="InterPro" id="IPR050699">
    <property type="entry name" value="RNA-DNA_Helicase"/>
</dbReference>
<dbReference type="EMBL" id="AFWA02000014">
    <property type="protein sequence ID" value="EMR08738.1"/>
    <property type="molecule type" value="Genomic_DNA"/>
</dbReference>
<dbReference type="Pfam" id="PF18147">
    <property type="entry name" value="Suv3_C_1"/>
    <property type="match status" value="1"/>
</dbReference>
<dbReference type="InterPro" id="IPR044774">
    <property type="entry name" value="Suv3_DEXQc"/>
</dbReference>
<dbReference type="Gene3D" id="1.20.58.1080">
    <property type="match status" value="1"/>
</dbReference>
<feature type="domain" description="Helicase C-terminal" evidence="13">
    <location>
        <begin position="350"/>
        <end position="517"/>
    </location>
</feature>
<dbReference type="eggNOG" id="KOG0953">
    <property type="taxonomic scope" value="Eukaryota"/>
</dbReference>
<protein>
    <recommendedName>
        <fullName evidence="4">RNA helicase</fullName>
        <ecNumber evidence="4">3.6.4.13</ecNumber>
    </recommendedName>
</protein>
<dbReference type="GO" id="GO:0005524">
    <property type="term" value="F:ATP binding"/>
    <property type="evidence" value="ECO:0007669"/>
    <property type="project" value="UniProtKB-KW"/>
</dbReference>
<keyword evidence="5" id="KW-0547">Nucleotide-binding</keyword>
<dbReference type="OMA" id="FCEMIIF"/>
<dbReference type="Gene3D" id="3.40.50.300">
    <property type="entry name" value="P-loop containing nucleotide triphosphate hydrolases"/>
    <property type="match status" value="2"/>
</dbReference>
<dbReference type="AlphaFoldDB" id="M7NJE9"/>
<dbReference type="GO" id="GO:0005759">
    <property type="term" value="C:mitochondrial matrix"/>
    <property type="evidence" value="ECO:0007669"/>
    <property type="project" value="UniProtKB-SubCell"/>
</dbReference>
<dbReference type="VEuPathDB" id="FungiDB:PNEG_02913"/>
<comment type="subcellular location">
    <subcellularLocation>
        <location evidence="3">Mitochondrion matrix</location>
    </subcellularLocation>
</comment>
<evidence type="ECO:0000256" key="10">
    <source>
        <dbReference type="ARBA" id="ARBA00023128"/>
    </source>
</evidence>
<keyword evidence="7" id="KW-0347">Helicase</keyword>
<dbReference type="PROSITE" id="PS51194">
    <property type="entry name" value="HELICASE_CTER"/>
    <property type="match status" value="1"/>
</dbReference>
<dbReference type="InterPro" id="IPR014001">
    <property type="entry name" value="Helicase_ATP-bd"/>
</dbReference>
<dbReference type="InterPro" id="IPR027417">
    <property type="entry name" value="P-loop_NTPase"/>
</dbReference>
<dbReference type="STRING" id="1069680.M7NJE9"/>
<keyword evidence="15" id="KW-1185">Reference proteome</keyword>
<dbReference type="FunFam" id="3.40.50.300:FF:000269">
    <property type="entry name" value="ATP-dependent RNA helicase SUPV3L1, mitochondrial"/>
    <property type="match status" value="1"/>
</dbReference>
<comment type="cofactor">
    <cofactor evidence="2">
        <name>Mg(2+)</name>
        <dbReference type="ChEBI" id="CHEBI:18420"/>
    </cofactor>
</comment>
<evidence type="ECO:0000256" key="9">
    <source>
        <dbReference type="ARBA" id="ARBA00022946"/>
    </source>
</evidence>
<keyword evidence="9" id="KW-0809">Transit peptide</keyword>
<accession>M7NJE9</accession>
<dbReference type="SUPFAM" id="SSF52540">
    <property type="entry name" value="P-loop containing nucleoside triphosphate hydrolases"/>
    <property type="match status" value="1"/>
</dbReference>
<sequence length="679" mass="77690">MVSLCLYKVCPFFCDFLGLQRGFMHVFLKKRDIYGVWRFFSFNSGAYIGKILRFSNNRRKNALKPIKTKRYWNFSKLLRKRIEYFVHIRLFEKLIDGKSEFRGEIHKLPKIFSENLLKQLKNTKKAIGVDSSPIIYDLWLSYVSEGVLGIDRMLKKSFLMFLMVRNLSVGEISRQKLLSDMRYPSEWFPGARALERKWYLHIGPTNSGKTYQALKKLEKARSGWFAGPLRLLAREVYDKMLSKGIVCNLITGEERIIMDRNAAVHVSTVEMVDLNKLMDVIVVDEVQMIADSQRGWAWTQVLLGAQASEIHLCGEESSSELISRIAESVGEELKIYRYERLSPLEPLNHSLYGDLKKIEPGDCIVTFSRKNIFLLKKKIEKATGQRCAVAYGGLPPETRNEQARLFNDPDNEYRVLVASDAIGMGLNLNIRRIVFQTLEKWNGTKFLPVSVSQIKQIAGRAGRYKSISANMLEASMSGYVTSLEQKDIRPLHTALSQPLQTLKKAILFPPLHIQELFASFFRPGTSLALIIRRFQKLSKTTGLYSILDTTQQETILELLESISDLTISERLILSAAPINLKDSEVISAFLAFATIISLGKPRTILEIPEVDLECLDCKVDLDLKQLERLEVLHKMLLIFLWLSNRFPAILLSGPECQEVKKTCENLINKNLSKISYVHV</sequence>
<gene>
    <name evidence="14" type="ORF">PNEG_02913</name>
</gene>
<dbReference type="FunFam" id="3.40.50.300:FF:000957">
    <property type="entry name" value="ATP-dependent RNA helicase SUV3L, mitochondrial"/>
    <property type="match status" value="1"/>
</dbReference>
<dbReference type="SMART" id="SM00490">
    <property type="entry name" value="HELICc"/>
    <property type="match status" value="1"/>
</dbReference>
<evidence type="ECO:0000256" key="11">
    <source>
        <dbReference type="ARBA" id="ARBA00047984"/>
    </source>
</evidence>
<evidence type="ECO:0000256" key="6">
    <source>
        <dbReference type="ARBA" id="ARBA00022801"/>
    </source>
</evidence>
<comment type="catalytic activity">
    <reaction evidence="11">
        <text>ATP + H2O = ADP + phosphate + H(+)</text>
        <dbReference type="Rhea" id="RHEA:13065"/>
        <dbReference type="ChEBI" id="CHEBI:15377"/>
        <dbReference type="ChEBI" id="CHEBI:15378"/>
        <dbReference type="ChEBI" id="CHEBI:30616"/>
        <dbReference type="ChEBI" id="CHEBI:43474"/>
        <dbReference type="ChEBI" id="CHEBI:456216"/>
        <dbReference type="EC" id="3.6.4.13"/>
    </reaction>
</comment>
<evidence type="ECO:0000256" key="7">
    <source>
        <dbReference type="ARBA" id="ARBA00022806"/>
    </source>
</evidence>
<keyword evidence="6" id="KW-0378">Hydrolase</keyword>
<dbReference type="Proteomes" id="UP000011958">
    <property type="component" value="Unassembled WGS sequence"/>
</dbReference>
<dbReference type="PROSITE" id="PS51192">
    <property type="entry name" value="HELICASE_ATP_BIND_1"/>
    <property type="match status" value="1"/>
</dbReference>
<dbReference type="GO" id="GO:0045025">
    <property type="term" value="C:mitochondrial degradosome"/>
    <property type="evidence" value="ECO:0007669"/>
    <property type="project" value="TreeGrafter"/>
</dbReference>
<dbReference type="GO" id="GO:0000965">
    <property type="term" value="P:mitochondrial RNA 3'-end processing"/>
    <property type="evidence" value="ECO:0007669"/>
    <property type="project" value="TreeGrafter"/>
</dbReference>
<comment type="cofactor">
    <cofactor evidence="1">
        <name>Mn(2+)</name>
        <dbReference type="ChEBI" id="CHEBI:29035"/>
    </cofactor>
</comment>
<dbReference type="Gene3D" id="1.20.272.40">
    <property type="match status" value="1"/>
</dbReference>
<feature type="domain" description="Helicase ATP-binding" evidence="12">
    <location>
        <begin position="190"/>
        <end position="325"/>
    </location>
</feature>
<evidence type="ECO:0000259" key="13">
    <source>
        <dbReference type="PROSITE" id="PS51194"/>
    </source>
</evidence>
<dbReference type="CDD" id="cd17913">
    <property type="entry name" value="DEXQc_Suv3"/>
    <property type="match status" value="1"/>
</dbReference>